<feature type="transmembrane region" description="Helical" evidence="1">
    <location>
        <begin position="6"/>
        <end position="25"/>
    </location>
</feature>
<name>A0A6M3MCF2_9ZZZZ</name>
<keyword evidence="1" id="KW-0472">Membrane</keyword>
<accession>A0A6M3MCF2</accession>
<reference evidence="2" key="1">
    <citation type="submission" date="2020-03" db="EMBL/GenBank/DDBJ databases">
        <title>The deep terrestrial virosphere.</title>
        <authorList>
            <person name="Holmfeldt K."/>
            <person name="Nilsson E."/>
            <person name="Simone D."/>
            <person name="Lopez-Fernandez M."/>
            <person name="Wu X."/>
            <person name="de Brujin I."/>
            <person name="Lundin D."/>
            <person name="Andersson A."/>
            <person name="Bertilsson S."/>
            <person name="Dopson M."/>
        </authorList>
    </citation>
    <scope>NUCLEOTIDE SEQUENCE</scope>
    <source>
        <strain evidence="2">MM171B01268</strain>
    </source>
</reference>
<organism evidence="2">
    <name type="scientific">viral metagenome</name>
    <dbReference type="NCBI Taxonomy" id="1070528"/>
    <lineage>
        <taxon>unclassified sequences</taxon>
        <taxon>metagenomes</taxon>
        <taxon>organismal metagenomes</taxon>
    </lineage>
</organism>
<proteinExistence type="predicted"/>
<dbReference type="AlphaFoldDB" id="A0A6M3MCF2"/>
<keyword evidence="1" id="KW-0812">Transmembrane</keyword>
<protein>
    <submittedName>
        <fullName evidence="2">Putative holin</fullName>
    </submittedName>
</protein>
<feature type="transmembrane region" description="Helical" evidence="1">
    <location>
        <begin position="37"/>
        <end position="57"/>
    </location>
</feature>
<feature type="transmembrane region" description="Helical" evidence="1">
    <location>
        <begin position="69"/>
        <end position="87"/>
    </location>
</feature>
<evidence type="ECO:0000256" key="1">
    <source>
        <dbReference type="SAM" id="Phobius"/>
    </source>
</evidence>
<dbReference type="EMBL" id="MT143784">
    <property type="protein sequence ID" value="QJB02452.1"/>
    <property type="molecule type" value="Genomic_DNA"/>
</dbReference>
<sequence length="91" mass="9812">METEFLTIGSFGASVLLTIILRMIYGTIDISNRLKPWIAVAIGVGLGIIAMFYVLPAGTACNFKLVVDYVIQGFMAGAAAVGFYEMTQKVQ</sequence>
<evidence type="ECO:0000313" key="2">
    <source>
        <dbReference type="EMBL" id="QJB02452.1"/>
    </source>
</evidence>
<keyword evidence="1" id="KW-1133">Transmembrane helix</keyword>
<gene>
    <name evidence="2" type="ORF">MM171B01268_0010</name>
</gene>